<feature type="signal peptide" evidence="1">
    <location>
        <begin position="1"/>
        <end position="22"/>
    </location>
</feature>
<accession>A0A2P6R372</accession>
<keyword evidence="1" id="KW-0732">Signal</keyword>
<sequence>MNPSKSIWVVVGLLCQFRLCHFVGNSWSESSKTWLSLRVGADCVAKHRSFSENGKPYVTMGITLWTCISRKIWDI</sequence>
<feature type="chain" id="PRO_5015195554" description="Secreted protein" evidence="1">
    <location>
        <begin position="23"/>
        <end position="75"/>
    </location>
</feature>
<dbReference type="Gramene" id="PRQ40880">
    <property type="protein sequence ID" value="PRQ40880"/>
    <property type="gene ID" value="RchiOBHm_Chr4g0440861"/>
</dbReference>
<dbReference type="AlphaFoldDB" id="A0A2P6R372"/>
<evidence type="ECO:0000313" key="3">
    <source>
        <dbReference type="Proteomes" id="UP000238479"/>
    </source>
</evidence>
<protein>
    <recommendedName>
        <fullName evidence="4">Secreted protein</fullName>
    </recommendedName>
</protein>
<gene>
    <name evidence="2" type="ORF">RchiOBHm_Chr4g0440861</name>
</gene>
<name>A0A2P6R372_ROSCH</name>
<organism evidence="2 3">
    <name type="scientific">Rosa chinensis</name>
    <name type="common">China rose</name>
    <dbReference type="NCBI Taxonomy" id="74649"/>
    <lineage>
        <taxon>Eukaryota</taxon>
        <taxon>Viridiplantae</taxon>
        <taxon>Streptophyta</taxon>
        <taxon>Embryophyta</taxon>
        <taxon>Tracheophyta</taxon>
        <taxon>Spermatophyta</taxon>
        <taxon>Magnoliopsida</taxon>
        <taxon>eudicotyledons</taxon>
        <taxon>Gunneridae</taxon>
        <taxon>Pentapetalae</taxon>
        <taxon>rosids</taxon>
        <taxon>fabids</taxon>
        <taxon>Rosales</taxon>
        <taxon>Rosaceae</taxon>
        <taxon>Rosoideae</taxon>
        <taxon>Rosoideae incertae sedis</taxon>
        <taxon>Rosa</taxon>
    </lineage>
</organism>
<evidence type="ECO:0000256" key="1">
    <source>
        <dbReference type="SAM" id="SignalP"/>
    </source>
</evidence>
<keyword evidence="3" id="KW-1185">Reference proteome</keyword>
<evidence type="ECO:0000313" key="2">
    <source>
        <dbReference type="EMBL" id="PRQ40880.1"/>
    </source>
</evidence>
<proteinExistence type="predicted"/>
<comment type="caution">
    <text evidence="2">The sequence shown here is derived from an EMBL/GenBank/DDBJ whole genome shotgun (WGS) entry which is preliminary data.</text>
</comment>
<dbReference type="Proteomes" id="UP000238479">
    <property type="component" value="Chromosome 4"/>
</dbReference>
<reference evidence="2 3" key="1">
    <citation type="journal article" date="2018" name="Nat. Genet.">
        <title>The Rosa genome provides new insights in the design of modern roses.</title>
        <authorList>
            <person name="Bendahmane M."/>
        </authorList>
    </citation>
    <scope>NUCLEOTIDE SEQUENCE [LARGE SCALE GENOMIC DNA]</scope>
    <source>
        <strain evidence="3">cv. Old Blush</strain>
    </source>
</reference>
<dbReference type="EMBL" id="PDCK01000042">
    <property type="protein sequence ID" value="PRQ40880.1"/>
    <property type="molecule type" value="Genomic_DNA"/>
</dbReference>
<evidence type="ECO:0008006" key="4">
    <source>
        <dbReference type="Google" id="ProtNLM"/>
    </source>
</evidence>